<evidence type="ECO:0000313" key="11">
    <source>
        <dbReference type="EMBL" id="CAF0831388.1"/>
    </source>
</evidence>
<keyword evidence="3 7" id="KW-0863">Zinc-finger</keyword>
<dbReference type="Proteomes" id="UP000663829">
    <property type="component" value="Unassembled WGS sequence"/>
</dbReference>
<dbReference type="Gene3D" id="1.10.150.50">
    <property type="entry name" value="Transcription Factor, Ets-1"/>
    <property type="match status" value="2"/>
</dbReference>
<dbReference type="GO" id="GO:0003682">
    <property type="term" value="F:chromatin binding"/>
    <property type="evidence" value="ECO:0007669"/>
    <property type="project" value="TreeGrafter"/>
</dbReference>
<evidence type="ECO:0000256" key="6">
    <source>
        <dbReference type="ARBA" id="ARBA00023242"/>
    </source>
</evidence>
<gene>
    <name evidence="11" type="ORF">GPM918_LOCUS5073</name>
    <name evidence="12" type="ORF">SRO942_LOCUS5074</name>
</gene>
<evidence type="ECO:0000256" key="7">
    <source>
        <dbReference type="PROSITE-ProRule" id="PRU00367"/>
    </source>
</evidence>
<evidence type="ECO:0000256" key="4">
    <source>
        <dbReference type="ARBA" id="ARBA00022833"/>
    </source>
</evidence>
<dbReference type="GO" id="GO:0045892">
    <property type="term" value="P:negative regulation of DNA-templated transcription"/>
    <property type="evidence" value="ECO:0007669"/>
    <property type="project" value="TreeGrafter"/>
</dbReference>
<dbReference type="InterPro" id="IPR013761">
    <property type="entry name" value="SAM/pointed_sf"/>
</dbReference>
<comment type="caution">
    <text evidence="11">The sequence shown here is derived from an EMBL/GenBank/DDBJ whole genome shotgun (WGS) entry which is preliminary data.</text>
</comment>
<feature type="domain" description="SAM" evidence="9">
    <location>
        <begin position="720"/>
        <end position="766"/>
    </location>
</feature>
<dbReference type="InterPro" id="IPR050548">
    <property type="entry name" value="PcG_chromatin_remod_factors"/>
</dbReference>
<evidence type="ECO:0000259" key="9">
    <source>
        <dbReference type="PROSITE" id="PS50105"/>
    </source>
</evidence>
<dbReference type="PANTHER" id="PTHR12247">
    <property type="entry name" value="POLYCOMB GROUP PROTEIN"/>
    <property type="match status" value="1"/>
</dbReference>
<dbReference type="GO" id="GO:0008270">
    <property type="term" value="F:zinc ion binding"/>
    <property type="evidence" value="ECO:0007669"/>
    <property type="project" value="UniProtKB-KW"/>
</dbReference>
<keyword evidence="5" id="KW-0238">DNA-binding</keyword>
<organism evidence="11 13">
    <name type="scientific">Didymodactylos carnosus</name>
    <dbReference type="NCBI Taxonomy" id="1234261"/>
    <lineage>
        <taxon>Eukaryota</taxon>
        <taxon>Metazoa</taxon>
        <taxon>Spiralia</taxon>
        <taxon>Gnathifera</taxon>
        <taxon>Rotifera</taxon>
        <taxon>Eurotatoria</taxon>
        <taxon>Bdelloidea</taxon>
        <taxon>Philodinida</taxon>
        <taxon>Philodinidae</taxon>
        <taxon>Didymodactylos</taxon>
    </lineage>
</organism>
<keyword evidence="6" id="KW-0539">Nucleus</keyword>
<dbReference type="Proteomes" id="UP000681722">
    <property type="component" value="Unassembled WGS sequence"/>
</dbReference>
<dbReference type="Gene3D" id="3.30.60.160">
    <property type="match status" value="1"/>
</dbReference>
<dbReference type="GO" id="GO:0005634">
    <property type="term" value="C:nucleus"/>
    <property type="evidence" value="ECO:0007669"/>
    <property type="project" value="UniProtKB-SubCell"/>
</dbReference>
<dbReference type="GO" id="GO:0042393">
    <property type="term" value="F:histone binding"/>
    <property type="evidence" value="ECO:0007669"/>
    <property type="project" value="TreeGrafter"/>
</dbReference>
<evidence type="ECO:0000256" key="2">
    <source>
        <dbReference type="ARBA" id="ARBA00022723"/>
    </source>
</evidence>
<reference evidence="11" key="1">
    <citation type="submission" date="2021-02" db="EMBL/GenBank/DDBJ databases">
        <authorList>
            <person name="Nowell W R."/>
        </authorList>
    </citation>
    <scope>NUCLEOTIDE SEQUENCE</scope>
</reference>
<dbReference type="EMBL" id="CAJOBC010000719">
    <property type="protein sequence ID" value="CAF3618458.1"/>
    <property type="molecule type" value="Genomic_DNA"/>
</dbReference>
<dbReference type="Pfam" id="PF00536">
    <property type="entry name" value="SAM_1"/>
    <property type="match status" value="1"/>
</dbReference>
<evidence type="ECO:0000256" key="8">
    <source>
        <dbReference type="SAM" id="MobiDB-lite"/>
    </source>
</evidence>
<feature type="compositionally biased region" description="Polar residues" evidence="8">
    <location>
        <begin position="85"/>
        <end position="110"/>
    </location>
</feature>
<sequence>MSNSQNYKLISSTAMERQFAQELSLPSSSTAAMSTISNLNNYTIYNTTGEQQANSAYAQLIAVPWAAQPTSVQSTPPEQIKRGPRTSQGTKQISRSPTKQATILSKPLSKSSTILPQPQKAFLFPNQLVTSLYPKTQTIPISAQAMPQLSNFQTAVTQLPTQQSMNNPSQTVTTVRTNTSVDMQQMQRDQQQTSLISNTNTMNAFSSTAAAQRLTSIANFPVTTSILNPLSAPAAMFNPASTVTSADIQTSSSLTKIAWKAQRYRRSSSSSTSKKKRGRPRLYERDPLTNKPIRSRPVHELADNSISSTGTLLTTNSNPTESLLFPHNAVPPATQLSCLNPAVLQQITFPTLINSNNISSSYLSFNSSPSITAPTASKMNIFSANNTNSNPVPFLYNFNYPTTTSCHSFMTPVVSTPTTTFNTHDNHLTTTTTTVPLKNLQLSSPSLLNEHGPLSLSTAYSPSLISKTTTIPNIIQLASSDSSFVQKTSLVTATNNSSSTAFTTSSSSSTDIGNIIQKQNEKPSAIVHPNNNIISHYIDGFVIRESDSPFVSDGKHDNVNISKDKENNSDIGSDQLRCDYCKKLDFFERFYGSEKKFCSRACSTKVAKLVEQKQLVMNGENTLELKEDKTASKIQNVSDLILRLTKDSHIIKQKFYDNEINGRALLLITPENLKEDLKIKLGPSLIISNEIEKLRHHEDNIIYNSYLDASNGLPTLLTDWTIEHVGEFILNCTGKQQIKDMFYKHEIDGEALLLMQYVHLRQLGINLGPTLVIFSEIEKLRAHH</sequence>
<dbReference type="OrthoDB" id="2390104at2759"/>
<dbReference type="PROSITE" id="PS51024">
    <property type="entry name" value="ZF_FCS"/>
    <property type="match status" value="1"/>
</dbReference>
<keyword evidence="13" id="KW-1185">Reference proteome</keyword>
<evidence type="ECO:0000256" key="3">
    <source>
        <dbReference type="ARBA" id="ARBA00022771"/>
    </source>
</evidence>
<dbReference type="AlphaFoldDB" id="A0A813URR7"/>
<proteinExistence type="predicted"/>
<evidence type="ECO:0000259" key="10">
    <source>
        <dbReference type="PROSITE" id="PS51024"/>
    </source>
</evidence>
<dbReference type="InterPro" id="IPR001660">
    <property type="entry name" value="SAM"/>
</dbReference>
<evidence type="ECO:0008006" key="14">
    <source>
        <dbReference type="Google" id="ProtNLM"/>
    </source>
</evidence>
<dbReference type="GO" id="GO:0003677">
    <property type="term" value="F:DNA binding"/>
    <property type="evidence" value="ECO:0007669"/>
    <property type="project" value="UniProtKB-KW"/>
</dbReference>
<evidence type="ECO:0000313" key="12">
    <source>
        <dbReference type="EMBL" id="CAF3618458.1"/>
    </source>
</evidence>
<feature type="domain" description="FCS-type" evidence="10">
    <location>
        <begin position="569"/>
        <end position="604"/>
    </location>
</feature>
<dbReference type="InterPro" id="IPR012313">
    <property type="entry name" value="Znf_FCS"/>
</dbReference>
<name>A0A813URR7_9BILA</name>
<comment type="subcellular location">
    <subcellularLocation>
        <location evidence="1">Nucleus</location>
    </subcellularLocation>
</comment>
<dbReference type="EMBL" id="CAJNOQ010000719">
    <property type="protein sequence ID" value="CAF0831388.1"/>
    <property type="molecule type" value="Genomic_DNA"/>
</dbReference>
<keyword evidence="2" id="KW-0479">Metal-binding</keyword>
<dbReference type="SMART" id="SM00454">
    <property type="entry name" value="SAM"/>
    <property type="match status" value="2"/>
</dbReference>
<dbReference type="InterPro" id="IPR038603">
    <property type="entry name" value="Znf_FCS_sf"/>
</dbReference>
<keyword evidence="4" id="KW-0862">Zinc</keyword>
<evidence type="ECO:0000313" key="13">
    <source>
        <dbReference type="Proteomes" id="UP000663829"/>
    </source>
</evidence>
<feature type="region of interest" description="Disordered" evidence="8">
    <location>
        <begin position="265"/>
        <end position="301"/>
    </location>
</feature>
<dbReference type="SUPFAM" id="SSF47769">
    <property type="entry name" value="SAM/Pointed domain"/>
    <property type="match status" value="2"/>
</dbReference>
<evidence type="ECO:0000256" key="1">
    <source>
        <dbReference type="ARBA" id="ARBA00004123"/>
    </source>
</evidence>
<dbReference type="PANTHER" id="PTHR12247:SF131">
    <property type="entry name" value="LD05287P"/>
    <property type="match status" value="1"/>
</dbReference>
<evidence type="ECO:0000256" key="5">
    <source>
        <dbReference type="ARBA" id="ARBA00023125"/>
    </source>
</evidence>
<protein>
    <recommendedName>
        <fullName evidence="14">SAM domain-containing protein</fullName>
    </recommendedName>
</protein>
<dbReference type="PROSITE" id="PS50105">
    <property type="entry name" value="SAM_DOMAIN"/>
    <property type="match status" value="1"/>
</dbReference>
<accession>A0A813URR7</accession>
<feature type="region of interest" description="Disordered" evidence="8">
    <location>
        <begin position="71"/>
        <end position="110"/>
    </location>
</feature>